<dbReference type="Pfam" id="PF01743">
    <property type="entry name" value="PolyA_pol"/>
    <property type="match status" value="1"/>
</dbReference>
<dbReference type="InterPro" id="IPR043519">
    <property type="entry name" value="NT_sf"/>
</dbReference>
<dbReference type="SUPFAM" id="SSF81301">
    <property type="entry name" value="Nucleotidyltransferase"/>
    <property type="match status" value="1"/>
</dbReference>
<dbReference type="STRING" id="1121448.DGI_2281"/>
<dbReference type="InterPro" id="IPR002646">
    <property type="entry name" value="PolA_pol_head_dom"/>
</dbReference>
<dbReference type="GO" id="GO:0000166">
    <property type="term" value="F:nucleotide binding"/>
    <property type="evidence" value="ECO:0007669"/>
    <property type="project" value="UniProtKB-KW"/>
</dbReference>
<keyword evidence="4 12" id="KW-0808">Transferase</keyword>
<dbReference type="Gene3D" id="3.30.460.10">
    <property type="entry name" value="Beta Polymerase, domain 2"/>
    <property type="match status" value="1"/>
</dbReference>
<dbReference type="InterPro" id="IPR000644">
    <property type="entry name" value="CBS_dom"/>
</dbReference>
<dbReference type="eggNOG" id="COG0617">
    <property type="taxonomic scope" value="Bacteria"/>
</dbReference>
<dbReference type="InterPro" id="IPR001667">
    <property type="entry name" value="DDH_dom"/>
</dbReference>
<dbReference type="AlphaFoldDB" id="T2GBR8"/>
<dbReference type="SUPFAM" id="SSF54631">
    <property type="entry name" value="CBS-domain pair"/>
    <property type="match status" value="1"/>
</dbReference>
<keyword evidence="8" id="KW-0547">Nucleotide-binding</keyword>
<comment type="cofactor">
    <cofactor evidence="1">
        <name>Mg(2+)</name>
        <dbReference type="ChEBI" id="CHEBI:18420"/>
    </cofactor>
</comment>
<evidence type="ECO:0000256" key="2">
    <source>
        <dbReference type="ARBA" id="ARBA00007265"/>
    </source>
</evidence>
<dbReference type="SUPFAM" id="SSF81891">
    <property type="entry name" value="Poly A polymerase C-terminal region-like"/>
    <property type="match status" value="1"/>
</dbReference>
<keyword evidence="3" id="KW-0820">tRNA-binding</keyword>
<dbReference type="Gene3D" id="3.10.580.10">
    <property type="entry name" value="CBS-domain"/>
    <property type="match status" value="2"/>
</dbReference>
<dbReference type="InterPro" id="IPR038763">
    <property type="entry name" value="DHH_sf"/>
</dbReference>
<dbReference type="PANTHER" id="PTHR47788">
    <property type="entry name" value="POLYA POLYMERASE"/>
    <property type="match status" value="1"/>
</dbReference>
<dbReference type="Gene3D" id="3.90.1640.10">
    <property type="entry name" value="inorganic pyrophosphatase (n-terminal core)"/>
    <property type="match status" value="1"/>
</dbReference>
<dbReference type="EMBL" id="CP006585">
    <property type="protein sequence ID" value="AGW14035.1"/>
    <property type="molecule type" value="Genomic_DNA"/>
</dbReference>
<dbReference type="InterPro" id="IPR052390">
    <property type="entry name" value="tRNA_nt/polyA_polymerase"/>
</dbReference>
<protein>
    <submittedName>
        <fullName evidence="14">Putative polymerase family protein</fullName>
    </submittedName>
</protein>
<dbReference type="Pfam" id="PF02272">
    <property type="entry name" value="DHHA1"/>
    <property type="match status" value="1"/>
</dbReference>
<dbReference type="Pfam" id="PF12627">
    <property type="entry name" value="PolyA_pol_RNAbd"/>
    <property type="match status" value="1"/>
</dbReference>
<evidence type="ECO:0000256" key="6">
    <source>
        <dbReference type="ARBA" id="ARBA00022695"/>
    </source>
</evidence>
<comment type="similarity">
    <text evidence="2 12">Belongs to the tRNA nucleotidyltransferase/poly(A) polymerase family.</text>
</comment>
<keyword evidence="9" id="KW-0460">Magnesium</keyword>
<evidence type="ECO:0000256" key="5">
    <source>
        <dbReference type="ARBA" id="ARBA00022694"/>
    </source>
</evidence>
<dbReference type="HOGENOM" id="CLU_015961_5_0_7"/>
<keyword evidence="11" id="KW-0129">CBS domain</keyword>
<dbReference type="InterPro" id="IPR003156">
    <property type="entry name" value="DHHA1_dom"/>
</dbReference>
<name>T2GBR8_MEGG1</name>
<evidence type="ECO:0000259" key="13">
    <source>
        <dbReference type="PROSITE" id="PS51371"/>
    </source>
</evidence>
<dbReference type="RefSeq" id="WP_021760984.1">
    <property type="nucleotide sequence ID" value="NC_022444.1"/>
</dbReference>
<feature type="domain" description="CBS" evidence="13">
    <location>
        <begin position="330"/>
        <end position="390"/>
    </location>
</feature>
<sequence>MTQTKLHAPLVITGHTNADFDALAAMVAASKLYPGAVLVFPGSQERTLRNFFIQSAVYLFNFKNPKDIDPVSVQTLVLVDSRQRSRFPHVKAVLDRRDAGEAVDIHIYDHHPDAMDPDDDLSFSTGHVEAMGATTTIICRILQDRGISLNQDEATLLGLGIYEDTGSFTFPSTTPEDLEIAAWLKRQGMDLSVVGELLQRELTVEQVKVLGTLLESAVTHEINGVPVVMAEVSLESYLGDFAILAHKLLDMENIRVLFALGRMQDRVHVVARSRTPDVDVGLICSSLGGGGHAYAASATVKDKTIVQVKDELFALLFSHINPHILAMRIMSKPPVTVEATQPINDAVEIMTRYGFKALPVAAPGTLMCEGVLDHSTADKAQSHGLGHIPVSEYMQRDCAVVTPHADLYPVMEIIVGQRQRLAPVVEDGEMVGVITRTDLINTLIEEPARIPEMLLPEKSRERNVSALFHDQLPRPVLALLEDAGRLGDELGVPVYAVGGFVRDLLLKSPTLDLDLVVEGDGQAFARAFAARHQGRVREHSKFKTAVVVLPHFTINANQPPREQKVDVATARLEYYEYPAALPTVELSSIKMDLYRRDFTINALAVELNPASFGRLVDFFGSQRDIKDRVIRVLHSLSFVEDPTRMLRAVRFSQRYDFRIGKQTLRLIKNALQLNLLDRLSGHRIFNELKLILNEEEFLQDLEMMQDLGILKAIHPKLEMTPHRKALLEELDKILTWYGLLYQSPTPRRWLLCLLAMAATWKEEELLALTVRLGLSKKEERELVTLRRSVHKAMDLLKRWCAGDKSLSELYGIMHQTPLEGALLLMAKFDDDCIKKHLSLYLTTLRGIQLQMSGEHLMDMGLPPGPIYTRILDSIRAAKLDGRASTLAAELALAEILVRQYWDAQQQPGS</sequence>
<dbReference type="GO" id="GO:0046872">
    <property type="term" value="F:metal ion binding"/>
    <property type="evidence" value="ECO:0007669"/>
    <property type="project" value="UniProtKB-KW"/>
</dbReference>
<dbReference type="SMART" id="SM00116">
    <property type="entry name" value="CBS"/>
    <property type="match status" value="2"/>
</dbReference>
<dbReference type="Pfam" id="PF00571">
    <property type="entry name" value="CBS"/>
    <property type="match status" value="2"/>
</dbReference>
<evidence type="ECO:0000256" key="8">
    <source>
        <dbReference type="ARBA" id="ARBA00022741"/>
    </source>
</evidence>
<dbReference type="CDD" id="cd05398">
    <property type="entry name" value="NT_ClassII-CCAase"/>
    <property type="match status" value="1"/>
</dbReference>
<dbReference type="KEGG" id="dgg:DGI_2281"/>
<dbReference type="Gene3D" id="1.10.3090.10">
    <property type="entry name" value="cca-adding enzyme, domain 2"/>
    <property type="match status" value="1"/>
</dbReference>
<dbReference type="PATRIC" id="fig|1121448.10.peg.2233"/>
<reference evidence="14 15" key="1">
    <citation type="journal article" date="2013" name="J. Bacteriol.">
        <title>Roles of HynAB and Ech, the only two hydrogenases found in the model sulfate reducer Desulfovibrio gigas.</title>
        <authorList>
            <person name="Morais-Silva F.O."/>
            <person name="Santos C.I."/>
            <person name="Rodrigues R."/>
            <person name="Pereira I.A."/>
            <person name="Rodrigues-Pousada C."/>
        </authorList>
    </citation>
    <scope>NUCLEOTIDE SEQUENCE [LARGE SCALE GENOMIC DNA]</scope>
    <source>
        <strain evidence="15">ATCC 19364 / DSM 1382 / NCIMB 9332 / VKM B-1759</strain>
    </source>
</reference>
<keyword evidence="7" id="KW-0479">Metal-binding</keyword>
<keyword evidence="15" id="KW-1185">Reference proteome</keyword>
<dbReference type="GO" id="GO:0000049">
    <property type="term" value="F:tRNA binding"/>
    <property type="evidence" value="ECO:0007669"/>
    <property type="project" value="UniProtKB-KW"/>
</dbReference>
<dbReference type="PANTHER" id="PTHR47788:SF1">
    <property type="entry name" value="A-ADDING TRNA NUCLEOTIDYLTRANSFERASE"/>
    <property type="match status" value="1"/>
</dbReference>
<evidence type="ECO:0000256" key="7">
    <source>
        <dbReference type="ARBA" id="ARBA00022723"/>
    </source>
</evidence>
<dbReference type="GO" id="GO:0008033">
    <property type="term" value="P:tRNA processing"/>
    <property type="evidence" value="ECO:0007669"/>
    <property type="project" value="UniProtKB-KW"/>
</dbReference>
<proteinExistence type="inferred from homology"/>
<evidence type="ECO:0000256" key="11">
    <source>
        <dbReference type="PROSITE-ProRule" id="PRU00703"/>
    </source>
</evidence>
<evidence type="ECO:0000256" key="10">
    <source>
        <dbReference type="ARBA" id="ARBA00022884"/>
    </source>
</evidence>
<keyword evidence="10 12" id="KW-0694">RNA-binding</keyword>
<evidence type="ECO:0000256" key="1">
    <source>
        <dbReference type="ARBA" id="ARBA00001946"/>
    </source>
</evidence>
<keyword evidence="6" id="KW-0548">Nucleotidyltransferase</keyword>
<dbReference type="eggNOG" id="COG2524">
    <property type="taxonomic scope" value="Bacteria"/>
</dbReference>
<accession>T2GBR8</accession>
<evidence type="ECO:0000313" key="15">
    <source>
        <dbReference type="Proteomes" id="UP000016587"/>
    </source>
</evidence>
<dbReference type="InterPro" id="IPR032828">
    <property type="entry name" value="PolyA_RNA-bd"/>
</dbReference>
<dbReference type="GO" id="GO:0016779">
    <property type="term" value="F:nucleotidyltransferase activity"/>
    <property type="evidence" value="ECO:0007669"/>
    <property type="project" value="UniProtKB-KW"/>
</dbReference>
<evidence type="ECO:0000256" key="4">
    <source>
        <dbReference type="ARBA" id="ARBA00022679"/>
    </source>
</evidence>
<organism evidence="14 15">
    <name type="scientific">Megalodesulfovibrio gigas (strain ATCC 19364 / DSM 1382 / NCIMB 9332 / VKM B-1759)</name>
    <name type="common">Desulfovibrio gigas</name>
    <dbReference type="NCBI Taxonomy" id="1121448"/>
    <lineage>
        <taxon>Bacteria</taxon>
        <taxon>Pseudomonadati</taxon>
        <taxon>Thermodesulfobacteriota</taxon>
        <taxon>Desulfovibrionia</taxon>
        <taxon>Desulfovibrionales</taxon>
        <taxon>Desulfovibrionaceae</taxon>
        <taxon>Megalodesulfovibrio</taxon>
    </lineage>
</organism>
<dbReference type="PROSITE" id="PS51371">
    <property type="entry name" value="CBS"/>
    <property type="match status" value="2"/>
</dbReference>
<dbReference type="SUPFAM" id="SSF64182">
    <property type="entry name" value="DHH phosphoesterases"/>
    <property type="match status" value="1"/>
</dbReference>
<dbReference type="CDD" id="cd17772">
    <property type="entry name" value="CBS_pair_DHH_polyA_Pol_assoc"/>
    <property type="match status" value="1"/>
</dbReference>
<evidence type="ECO:0000256" key="12">
    <source>
        <dbReference type="RuleBase" id="RU003953"/>
    </source>
</evidence>
<dbReference type="Gene3D" id="3.10.310.30">
    <property type="match status" value="1"/>
</dbReference>
<dbReference type="Proteomes" id="UP000016587">
    <property type="component" value="Chromosome"/>
</dbReference>
<dbReference type="OrthoDB" id="9805698at2"/>
<feature type="domain" description="CBS" evidence="13">
    <location>
        <begin position="394"/>
        <end position="452"/>
    </location>
</feature>
<evidence type="ECO:0000256" key="9">
    <source>
        <dbReference type="ARBA" id="ARBA00022842"/>
    </source>
</evidence>
<dbReference type="eggNOG" id="COG0618">
    <property type="taxonomic scope" value="Bacteria"/>
</dbReference>
<keyword evidence="5" id="KW-0819">tRNA processing</keyword>
<gene>
    <name evidence="14" type="ORF">DGI_2281</name>
</gene>
<evidence type="ECO:0000313" key="14">
    <source>
        <dbReference type="EMBL" id="AGW14035.1"/>
    </source>
</evidence>
<evidence type="ECO:0000256" key="3">
    <source>
        <dbReference type="ARBA" id="ARBA00022555"/>
    </source>
</evidence>
<dbReference type="InterPro" id="IPR046342">
    <property type="entry name" value="CBS_dom_sf"/>
</dbReference>
<reference evidence="15" key="2">
    <citation type="submission" date="2013-07" db="EMBL/GenBank/DDBJ databases">
        <authorList>
            <person name="Morais-Silva F.O."/>
            <person name="Rezende A.M."/>
            <person name="Pimentel C."/>
            <person name="Resende D.M."/>
            <person name="Santos C.I."/>
            <person name="Clemente C."/>
            <person name="de Oliveira L.M."/>
            <person name="da Silva S.M."/>
            <person name="Costa D.A."/>
            <person name="Varela-Raposo A."/>
            <person name="Horacio E.C.A."/>
            <person name="Matos M."/>
            <person name="Flores O."/>
            <person name="Ruiz J.C."/>
            <person name="Rodrigues-Pousada C."/>
        </authorList>
    </citation>
    <scope>NUCLEOTIDE SEQUENCE [LARGE SCALE GENOMIC DNA]</scope>
    <source>
        <strain evidence="15">ATCC 19364 / DSM 1382 / NCIMB 9332 / VKM B-1759</strain>
    </source>
</reference>
<dbReference type="Pfam" id="PF01368">
    <property type="entry name" value="DHH"/>
    <property type="match status" value="1"/>
</dbReference>